<evidence type="ECO:0000256" key="5">
    <source>
        <dbReference type="ARBA" id="ARBA00022692"/>
    </source>
</evidence>
<evidence type="ECO:0000256" key="15">
    <source>
        <dbReference type="SAM" id="Phobius"/>
    </source>
</evidence>
<dbReference type="EMBL" id="UFQS01000436">
    <property type="protein sequence ID" value="SSX03924.1"/>
    <property type="molecule type" value="Genomic_DNA"/>
</dbReference>
<comment type="subcellular location">
    <subcellularLocation>
        <location evidence="2">Endoplasmic reticulum membrane</location>
        <topology evidence="2">Multi-pass membrane protein</topology>
    </subcellularLocation>
</comment>
<comment type="cofactor">
    <cofactor evidence="1">
        <name>Zn(2+)</name>
        <dbReference type="ChEBI" id="CHEBI:29105"/>
    </cofactor>
</comment>
<evidence type="ECO:0000256" key="2">
    <source>
        <dbReference type="ARBA" id="ARBA00004477"/>
    </source>
</evidence>
<feature type="transmembrane region" description="Helical" evidence="15">
    <location>
        <begin position="576"/>
        <end position="595"/>
    </location>
</feature>
<organism evidence="19">
    <name type="scientific">Culicoides sonorensis</name>
    <name type="common">Biting midge</name>
    <dbReference type="NCBI Taxonomy" id="179676"/>
    <lineage>
        <taxon>Eukaryota</taxon>
        <taxon>Metazoa</taxon>
        <taxon>Ecdysozoa</taxon>
        <taxon>Arthropoda</taxon>
        <taxon>Hexapoda</taxon>
        <taxon>Insecta</taxon>
        <taxon>Pterygota</taxon>
        <taxon>Neoptera</taxon>
        <taxon>Endopterygota</taxon>
        <taxon>Diptera</taxon>
        <taxon>Nematocera</taxon>
        <taxon>Chironomoidea</taxon>
        <taxon>Ceratopogonidae</taxon>
        <taxon>Ceratopogoninae</taxon>
        <taxon>Culicoides</taxon>
        <taxon>Monoculicoides</taxon>
    </lineage>
</organism>
<dbReference type="PANTHER" id="PTHR12147">
    <property type="entry name" value="METALLOPEPTIDASE M28 FAMILY MEMBER"/>
    <property type="match status" value="1"/>
</dbReference>
<dbReference type="GO" id="GO:0006508">
    <property type="term" value="P:proteolysis"/>
    <property type="evidence" value="ECO:0007669"/>
    <property type="project" value="UniProtKB-KW"/>
</dbReference>
<evidence type="ECO:0000256" key="3">
    <source>
        <dbReference type="ARBA" id="ARBA00010918"/>
    </source>
</evidence>
<evidence type="ECO:0000259" key="16">
    <source>
        <dbReference type="Pfam" id="PF04389"/>
    </source>
</evidence>
<feature type="domain" description="Endoplasmic reticulum metallopeptidase 1-like C-terminal" evidence="17">
    <location>
        <begin position="665"/>
        <end position="902"/>
    </location>
</feature>
<dbReference type="InterPro" id="IPR053973">
    <property type="entry name" value="ERMP1-like_C"/>
</dbReference>
<evidence type="ECO:0000259" key="17">
    <source>
        <dbReference type="Pfam" id="PF22248"/>
    </source>
</evidence>
<dbReference type="Pfam" id="PF04389">
    <property type="entry name" value="Peptidase_M28"/>
    <property type="match status" value="1"/>
</dbReference>
<feature type="transmembrane region" description="Helical" evidence="15">
    <location>
        <begin position="431"/>
        <end position="461"/>
    </location>
</feature>
<keyword evidence="5 15" id="KW-0812">Transmembrane</keyword>
<keyword evidence="9" id="KW-0862">Zinc</keyword>
<proteinExistence type="inferred from homology"/>
<dbReference type="VEuPathDB" id="VectorBase:CSON010609"/>
<dbReference type="Pfam" id="PF22248">
    <property type="entry name" value="ERMP1_C"/>
    <property type="match status" value="1"/>
</dbReference>
<dbReference type="InterPro" id="IPR045175">
    <property type="entry name" value="M28_fam"/>
</dbReference>
<dbReference type="AlphaFoldDB" id="A0A336M5X4"/>
<evidence type="ECO:0000256" key="7">
    <source>
        <dbReference type="ARBA" id="ARBA00022801"/>
    </source>
</evidence>
<dbReference type="GO" id="GO:0008235">
    <property type="term" value="F:metalloexopeptidase activity"/>
    <property type="evidence" value="ECO:0007669"/>
    <property type="project" value="InterPro"/>
</dbReference>
<evidence type="ECO:0000256" key="9">
    <source>
        <dbReference type="ARBA" id="ARBA00022833"/>
    </source>
</evidence>
<feature type="transmembrane region" description="Helical" evidence="15">
    <location>
        <begin position="536"/>
        <end position="555"/>
    </location>
</feature>
<feature type="transmembrane region" description="Helical" evidence="15">
    <location>
        <begin position="34"/>
        <end position="57"/>
    </location>
</feature>
<feature type="transmembrane region" description="Helical" evidence="15">
    <location>
        <begin position="473"/>
        <end position="495"/>
    </location>
</feature>
<dbReference type="FunFam" id="3.40.630.10:FF:000008">
    <property type="entry name" value="Endoplasmic reticulum metallopeptidase 1"/>
    <property type="match status" value="1"/>
</dbReference>
<feature type="transmembrane region" description="Helical" evidence="15">
    <location>
        <begin position="398"/>
        <end position="419"/>
    </location>
</feature>
<dbReference type="OMA" id="SWFTHNW"/>
<comment type="similarity">
    <text evidence="3">Belongs to the peptidase M28 family.</text>
</comment>
<feature type="transmembrane region" description="Helical" evidence="15">
    <location>
        <begin position="636"/>
        <end position="658"/>
    </location>
</feature>
<dbReference type="GO" id="GO:0046872">
    <property type="term" value="F:metal ion binding"/>
    <property type="evidence" value="ECO:0007669"/>
    <property type="project" value="UniProtKB-KW"/>
</dbReference>
<dbReference type="EMBL" id="UFQT01000436">
    <property type="protein sequence ID" value="SSX24289.1"/>
    <property type="molecule type" value="Genomic_DNA"/>
</dbReference>
<gene>
    <name evidence="19" type="primary">CSON010609</name>
</gene>
<keyword evidence="7" id="KW-0378">Hydrolase</keyword>
<evidence type="ECO:0000256" key="12">
    <source>
        <dbReference type="ARBA" id="ARBA00023136"/>
    </source>
</evidence>
<reference evidence="19" key="2">
    <citation type="submission" date="2018-07" db="EMBL/GenBank/DDBJ databases">
        <authorList>
            <person name="Quirk P.G."/>
            <person name="Krulwich T.A."/>
        </authorList>
    </citation>
    <scope>NUCLEOTIDE SEQUENCE</scope>
</reference>
<feature type="domain" description="Peptidase M28" evidence="16">
    <location>
        <begin position="155"/>
        <end position="354"/>
    </location>
</feature>
<sequence>MDLELEELTQRHEKGKFTSYSPNRRFVTTFESKLPIWIAVIIISILIVLFFIAYGLFMWLPTGLLIQHEEKFPDRFIAESAAIYIKNLTDIGDRVVGHVNNEDYAVNLLLQTVEEIKNNAHSSNFIEVDHQIQDGSYYRDKAQYPQLNVYRGIQNVVVKLSKSNRSATSMDDHYILLNSHFDSVPMSPGAGDDATMVGVMLEILRTLSKRPNSISHSIVFLFNGCEETELQGSHAFISGHPWFKNVRALINLDAGGIGGKEMLFRATPEHSWIMKSYSKGASNAFASTVGEEMFEANLIPSDTDFRNFKNYAKDVAAIDCAQNFNGYVYHTKYDSYDLINYGSLQHTGDNVISVMEELDKTREIQYDDVSEHIQQGGSFIFYDMMGLAFVFYSTSDGVIINSVVIVASVVVIALCLYAIKRNQEMSYLRVTLEMLTAILIQIISLLCASSFLLLIAIVYDLVGRPLSFFTNTWSIYFTFYIPFVLILSLGPHLYIKWREKHQEPVNIFVQMNLHAHCFVLLLLLMIGTLLGIKSSFIVMLNALGYLITTIINLGAKLYNQGFKWVYLHCAGQILPITFYFYMAVTGYTVLIPTLARSYSGGTTNPDVFIGLLTILIGYLTAGFIMPLFNLFKHRKYIYYGMLFLWGLGLIIISTPIGFPFREAVSPQRYTIWHCDRTFTRFDNVIRKQDSGFYIHTYDRLGTRTVKNLIPQMENATKLSHECETEVFCGIPFYLGLYHGNRDHSVWIPGDRPRFPKKPVFTLKSSMILSKTSTSTIKRYTFTMNGPSRMSIHLAPVQGTKVLKWSLLTPQDEIPPAKIKWHGRDLYFINFTVGKRTLQWKTIEFYIDIEGGPAWKRPYMMDIGFVAQYINYYDSHTEEFKNLVNSFPKWTNVQHWTSLYEGYQF</sequence>
<name>A0A336M5X4_CULSO</name>
<keyword evidence="4" id="KW-0645">Protease</keyword>
<protein>
    <recommendedName>
        <fullName evidence="14">FXNA-like protease</fullName>
    </recommendedName>
</protein>
<keyword evidence="6" id="KW-0479">Metal-binding</keyword>
<evidence type="ECO:0000256" key="1">
    <source>
        <dbReference type="ARBA" id="ARBA00001947"/>
    </source>
</evidence>
<dbReference type="SUPFAM" id="SSF53187">
    <property type="entry name" value="Zn-dependent exopeptidases"/>
    <property type="match status" value="1"/>
</dbReference>
<dbReference type="InterPro" id="IPR007484">
    <property type="entry name" value="Peptidase_M28"/>
</dbReference>
<feature type="transmembrane region" description="Helical" evidence="15">
    <location>
        <begin position="507"/>
        <end position="530"/>
    </location>
</feature>
<keyword evidence="12 15" id="KW-0472">Membrane</keyword>
<keyword evidence="8" id="KW-0256">Endoplasmic reticulum</keyword>
<evidence type="ECO:0000256" key="8">
    <source>
        <dbReference type="ARBA" id="ARBA00022824"/>
    </source>
</evidence>
<accession>A0A336M5X4</accession>
<dbReference type="CDD" id="cd03875">
    <property type="entry name" value="M28_Fxna_like"/>
    <property type="match status" value="1"/>
</dbReference>
<dbReference type="Gene3D" id="3.40.630.10">
    <property type="entry name" value="Zn peptidases"/>
    <property type="match status" value="1"/>
</dbReference>
<evidence type="ECO:0000256" key="14">
    <source>
        <dbReference type="ARBA" id="ARBA00078796"/>
    </source>
</evidence>
<evidence type="ECO:0000313" key="18">
    <source>
        <dbReference type="EMBL" id="SSX03924.1"/>
    </source>
</evidence>
<evidence type="ECO:0000256" key="4">
    <source>
        <dbReference type="ARBA" id="ARBA00022670"/>
    </source>
</evidence>
<dbReference type="GO" id="GO:0005789">
    <property type="term" value="C:endoplasmic reticulum membrane"/>
    <property type="evidence" value="ECO:0007669"/>
    <property type="project" value="UniProtKB-SubCell"/>
</dbReference>
<dbReference type="InterPro" id="IPR048024">
    <property type="entry name" value="Fxna-like_M28_dom"/>
</dbReference>
<evidence type="ECO:0000256" key="13">
    <source>
        <dbReference type="ARBA" id="ARBA00023180"/>
    </source>
</evidence>
<keyword evidence="11" id="KW-0482">Metalloprotease</keyword>
<evidence type="ECO:0000313" key="19">
    <source>
        <dbReference type="EMBL" id="SSX24289.1"/>
    </source>
</evidence>
<evidence type="ECO:0000256" key="11">
    <source>
        <dbReference type="ARBA" id="ARBA00023049"/>
    </source>
</evidence>
<keyword evidence="13" id="KW-0325">Glycoprotein</keyword>
<keyword evidence="10 15" id="KW-1133">Transmembrane helix</keyword>
<evidence type="ECO:0000256" key="6">
    <source>
        <dbReference type="ARBA" id="ARBA00022723"/>
    </source>
</evidence>
<dbReference type="PANTHER" id="PTHR12147:SF22">
    <property type="entry name" value="ENDOPLASMIC RETICULUM METALLOPEPTIDASE 1"/>
    <property type="match status" value="1"/>
</dbReference>
<reference evidence="18" key="1">
    <citation type="submission" date="2018-04" db="EMBL/GenBank/DDBJ databases">
        <authorList>
            <person name="Go L.Y."/>
            <person name="Mitchell J.A."/>
        </authorList>
    </citation>
    <scope>NUCLEOTIDE SEQUENCE</scope>
    <source>
        <tissue evidence="18">Whole organism</tissue>
    </source>
</reference>
<evidence type="ECO:0000256" key="10">
    <source>
        <dbReference type="ARBA" id="ARBA00022989"/>
    </source>
</evidence>
<feature type="transmembrane region" description="Helical" evidence="15">
    <location>
        <begin position="607"/>
        <end position="629"/>
    </location>
</feature>